<proteinExistence type="predicted"/>
<name>A0A1I1BIN6_9BACT</name>
<dbReference type="Proteomes" id="UP000198790">
    <property type="component" value="Unassembled WGS sequence"/>
</dbReference>
<dbReference type="Gene3D" id="2.40.160.10">
    <property type="entry name" value="Porin"/>
    <property type="match status" value="1"/>
</dbReference>
<dbReference type="AlphaFoldDB" id="A0A1I1BIN6"/>
<gene>
    <name evidence="1" type="ORF">SAMN04489723_11449</name>
</gene>
<evidence type="ECO:0000313" key="2">
    <source>
        <dbReference type="Proteomes" id="UP000198790"/>
    </source>
</evidence>
<dbReference type="EMBL" id="FOKK01000014">
    <property type="protein sequence ID" value="SFB50235.1"/>
    <property type="molecule type" value="Genomic_DNA"/>
</dbReference>
<dbReference type="InterPro" id="IPR010870">
    <property type="entry name" value="Porin_O/P"/>
</dbReference>
<dbReference type="SUPFAM" id="SSF56935">
    <property type="entry name" value="Porins"/>
    <property type="match status" value="1"/>
</dbReference>
<protein>
    <submittedName>
        <fullName evidence="1">Phosphate-selective porin OprO and OprP</fullName>
    </submittedName>
</protein>
<evidence type="ECO:0000313" key="1">
    <source>
        <dbReference type="EMBL" id="SFB50235.1"/>
    </source>
</evidence>
<dbReference type="RefSeq" id="WP_175499730.1">
    <property type="nucleotide sequence ID" value="NZ_FOKK01000014.1"/>
</dbReference>
<accession>A0A1I1BIN6</accession>
<reference evidence="1 2" key="1">
    <citation type="submission" date="2016-10" db="EMBL/GenBank/DDBJ databases">
        <authorList>
            <person name="de Groot N.N."/>
        </authorList>
    </citation>
    <scope>NUCLEOTIDE SEQUENCE [LARGE SCALE GENOMIC DNA]</scope>
    <source>
        <strain evidence="1 2">DSM 23399</strain>
    </source>
</reference>
<dbReference type="STRING" id="237018.SAMN04489723_11449"/>
<dbReference type="InterPro" id="IPR023614">
    <property type="entry name" value="Porin_dom_sf"/>
</dbReference>
<keyword evidence="2" id="KW-1185">Reference proteome</keyword>
<dbReference type="Pfam" id="PF07396">
    <property type="entry name" value="Porin_O_P"/>
    <property type="match status" value="1"/>
</dbReference>
<organism evidence="1 2">
    <name type="scientific">Algoriphagus aquimarinus</name>
    <dbReference type="NCBI Taxonomy" id="237018"/>
    <lineage>
        <taxon>Bacteria</taxon>
        <taxon>Pseudomonadati</taxon>
        <taxon>Bacteroidota</taxon>
        <taxon>Cytophagia</taxon>
        <taxon>Cytophagales</taxon>
        <taxon>Cyclobacteriaceae</taxon>
        <taxon>Algoriphagus</taxon>
    </lineage>
</organism>
<sequence>MKEKLIISGVLYLIVFGTFAQQKDTVLLPSPFDEGYFFVGPDDLLKFKGYAQMDFYTPLSESPGHSEFLIRRARLAATGYLQQNFRYMLYTRFDGGKVQLNEAFLESRHLAFAHLRVGQFKVPFSLSNLTSSSQINFVERPLVVDNLSPAYDIGAMLFGQAFKERIDYAMGIFNGEGRNMNEVNSHKDFIGRLVVAPFKTNFNSLFQQLYFGISGSYGLKDQPYSTNNFETGSGIVFFSRSDTTSILNKRERVGFDMEWIIGSASFRAEYIQRTDNISKDTKKAILTDKGYYIDFTYLLSGEKQQRNSPVKPNRELDPKKGYWGAFELAFRYEVLELSDQNLLAQPNEGANRTRPLSGGINWYPNDDVRIVLNYERLKFSSLINVENNNYKQSNFLKFRFQYQF</sequence>